<evidence type="ECO:0000313" key="3">
    <source>
        <dbReference type="EMBL" id="MBE7942348.1"/>
    </source>
</evidence>
<evidence type="ECO:0000259" key="2">
    <source>
        <dbReference type="PROSITE" id="PS50110"/>
    </source>
</evidence>
<reference evidence="3 4" key="1">
    <citation type="submission" date="2020-10" db="EMBL/GenBank/DDBJ databases">
        <title>Draft genome of Ramlibacter aquaticus LMG 30558.</title>
        <authorList>
            <person name="Props R."/>
        </authorList>
    </citation>
    <scope>NUCLEOTIDE SEQUENCE [LARGE SCALE GENOMIC DNA]</scope>
    <source>
        <strain evidence="3 4">LMG 30558</strain>
    </source>
</reference>
<dbReference type="InterPro" id="IPR001789">
    <property type="entry name" value="Sig_transdc_resp-reg_receiver"/>
</dbReference>
<name>A0ABR9SJ68_9BURK</name>
<evidence type="ECO:0000313" key="4">
    <source>
        <dbReference type="Proteomes" id="UP000715965"/>
    </source>
</evidence>
<organism evidence="3 4">
    <name type="scientific">Ramlibacter aquaticus</name>
    <dbReference type="NCBI Taxonomy" id="2780094"/>
    <lineage>
        <taxon>Bacteria</taxon>
        <taxon>Pseudomonadati</taxon>
        <taxon>Pseudomonadota</taxon>
        <taxon>Betaproteobacteria</taxon>
        <taxon>Burkholderiales</taxon>
        <taxon>Comamonadaceae</taxon>
        <taxon>Ramlibacter</taxon>
    </lineage>
</organism>
<feature type="domain" description="Response regulatory" evidence="2">
    <location>
        <begin position="1"/>
        <end position="56"/>
    </location>
</feature>
<accession>A0ABR9SJ68</accession>
<proteinExistence type="predicted"/>
<sequence length="65" mass="7151">MRRYAQRKGLVAMPAVALTAFAREEDRRRAHEAGFDAHLTKPLQPHALVAAVLSVVRPRAGANPH</sequence>
<comment type="caution">
    <text evidence="1">Lacks conserved residue(s) required for the propagation of feature annotation.</text>
</comment>
<keyword evidence="4" id="KW-1185">Reference proteome</keyword>
<protein>
    <recommendedName>
        <fullName evidence="2">Response regulatory domain-containing protein</fullName>
    </recommendedName>
</protein>
<dbReference type="Gene3D" id="3.40.50.2300">
    <property type="match status" value="1"/>
</dbReference>
<comment type="caution">
    <text evidence="3">The sequence shown here is derived from an EMBL/GenBank/DDBJ whole genome shotgun (WGS) entry which is preliminary data.</text>
</comment>
<dbReference type="PROSITE" id="PS50110">
    <property type="entry name" value="RESPONSE_REGULATORY"/>
    <property type="match status" value="1"/>
</dbReference>
<dbReference type="Proteomes" id="UP000715965">
    <property type="component" value="Unassembled WGS sequence"/>
</dbReference>
<dbReference type="SUPFAM" id="SSF52172">
    <property type="entry name" value="CheY-like"/>
    <property type="match status" value="1"/>
</dbReference>
<evidence type="ECO:0000256" key="1">
    <source>
        <dbReference type="PROSITE-ProRule" id="PRU00169"/>
    </source>
</evidence>
<dbReference type="InterPro" id="IPR011006">
    <property type="entry name" value="CheY-like_superfamily"/>
</dbReference>
<dbReference type="RefSeq" id="WP_193781903.1">
    <property type="nucleotide sequence ID" value="NZ_JADDOJ010000093.1"/>
</dbReference>
<gene>
    <name evidence="3" type="ORF">IM725_17395</name>
</gene>
<dbReference type="EMBL" id="JADDOJ010000093">
    <property type="protein sequence ID" value="MBE7942348.1"/>
    <property type="molecule type" value="Genomic_DNA"/>
</dbReference>